<protein>
    <submittedName>
        <fullName evidence="3">TrkA-N domain protein</fullName>
    </submittedName>
</protein>
<dbReference type="InterPro" id="IPR003148">
    <property type="entry name" value="RCK_N"/>
</dbReference>
<dbReference type="GO" id="GO:0006813">
    <property type="term" value="P:potassium ion transport"/>
    <property type="evidence" value="ECO:0007669"/>
    <property type="project" value="InterPro"/>
</dbReference>
<dbReference type="KEGG" id="sgy:Sgly_0492"/>
<reference evidence="4" key="2">
    <citation type="submission" date="2011-02" db="EMBL/GenBank/DDBJ databases">
        <title>The complete genome of Syntrophobotulus glycolicus DSM 8271.</title>
        <authorList>
            <person name="Lucas S."/>
            <person name="Copeland A."/>
            <person name="Lapidus A."/>
            <person name="Bruce D."/>
            <person name="Goodwin L."/>
            <person name="Pitluck S."/>
            <person name="Kyrpides N."/>
            <person name="Mavromatis K."/>
            <person name="Pagani I."/>
            <person name="Ivanova N."/>
            <person name="Mikhailova N."/>
            <person name="Chertkov O."/>
            <person name="Held B."/>
            <person name="Detter J.C."/>
            <person name="Tapia R."/>
            <person name="Han C."/>
            <person name="Land M."/>
            <person name="Hauser L."/>
            <person name="Markowitz V."/>
            <person name="Cheng J.-F."/>
            <person name="Hugenholtz P."/>
            <person name="Woyke T."/>
            <person name="Wu D."/>
            <person name="Spring S."/>
            <person name="Schroeder M."/>
            <person name="Brambilla E."/>
            <person name="Klenk H.-P."/>
            <person name="Eisen J.A."/>
        </authorList>
    </citation>
    <scope>NUCLEOTIDE SEQUENCE [LARGE SCALE GENOMIC DNA]</scope>
    <source>
        <strain evidence="4">DSM 8271 / FlGlyR</strain>
    </source>
</reference>
<proteinExistence type="predicted"/>
<dbReference type="RefSeq" id="WP_013623728.1">
    <property type="nucleotide sequence ID" value="NC_015172.1"/>
</dbReference>
<keyword evidence="4" id="KW-1185">Reference proteome</keyword>
<dbReference type="PROSITE" id="PS51201">
    <property type="entry name" value="RCK_N"/>
    <property type="match status" value="1"/>
</dbReference>
<dbReference type="Pfam" id="PF02254">
    <property type="entry name" value="TrkA_N"/>
    <property type="match status" value="1"/>
</dbReference>
<dbReference type="SUPFAM" id="SSF116726">
    <property type="entry name" value="TrkA C-terminal domain-like"/>
    <property type="match status" value="1"/>
</dbReference>
<gene>
    <name evidence="3" type="ordered locus">Sgly_0492</name>
</gene>
<accession>F0SYQ6</accession>
<dbReference type="Proteomes" id="UP000007488">
    <property type="component" value="Chromosome"/>
</dbReference>
<feature type="domain" description="RCK C-terminal" evidence="2">
    <location>
        <begin position="138"/>
        <end position="218"/>
    </location>
</feature>
<feature type="domain" description="RCK N-terminal" evidence="1">
    <location>
        <begin position="4"/>
        <end position="120"/>
    </location>
</feature>
<evidence type="ECO:0000259" key="1">
    <source>
        <dbReference type="PROSITE" id="PS51201"/>
    </source>
</evidence>
<evidence type="ECO:0000313" key="4">
    <source>
        <dbReference type="Proteomes" id="UP000007488"/>
    </source>
</evidence>
<dbReference type="InterPro" id="IPR036291">
    <property type="entry name" value="NAD(P)-bd_dom_sf"/>
</dbReference>
<dbReference type="InterPro" id="IPR036721">
    <property type="entry name" value="RCK_C_sf"/>
</dbReference>
<dbReference type="Gene3D" id="3.40.50.720">
    <property type="entry name" value="NAD(P)-binding Rossmann-like Domain"/>
    <property type="match status" value="1"/>
</dbReference>
<dbReference type="STRING" id="645991.Sgly_0492"/>
<dbReference type="InterPro" id="IPR006037">
    <property type="entry name" value="RCK_C"/>
</dbReference>
<organism evidence="3 4">
    <name type="scientific">Syntrophobotulus glycolicus (strain DSM 8271 / FlGlyR)</name>
    <dbReference type="NCBI Taxonomy" id="645991"/>
    <lineage>
        <taxon>Bacteria</taxon>
        <taxon>Bacillati</taxon>
        <taxon>Bacillota</taxon>
        <taxon>Clostridia</taxon>
        <taxon>Eubacteriales</taxon>
        <taxon>Desulfitobacteriaceae</taxon>
        <taxon>Syntrophobotulus</taxon>
    </lineage>
</organism>
<dbReference type="PANTHER" id="PTHR43833:SF7">
    <property type="entry name" value="KTR SYSTEM POTASSIUM UPTAKE PROTEIN C"/>
    <property type="match status" value="1"/>
</dbReference>
<evidence type="ECO:0000259" key="2">
    <source>
        <dbReference type="PROSITE" id="PS51202"/>
    </source>
</evidence>
<name>F0SYQ6_SYNGF</name>
<evidence type="ECO:0000313" key="3">
    <source>
        <dbReference type="EMBL" id="ADY54857.1"/>
    </source>
</evidence>
<dbReference type="OrthoDB" id="9776294at2"/>
<reference evidence="3 4" key="1">
    <citation type="journal article" date="2011" name="Stand. Genomic Sci.">
        <title>Complete genome sequence of Syntrophobotulus glycolicus type strain (FlGlyR).</title>
        <authorList>
            <person name="Han C."/>
            <person name="Mwirichia R."/>
            <person name="Chertkov O."/>
            <person name="Held B."/>
            <person name="Lapidus A."/>
            <person name="Nolan M."/>
            <person name="Lucas S."/>
            <person name="Hammon N."/>
            <person name="Deshpande S."/>
            <person name="Cheng J.F."/>
            <person name="Tapia R."/>
            <person name="Goodwin L."/>
            <person name="Pitluck S."/>
            <person name="Huntemann M."/>
            <person name="Liolios K."/>
            <person name="Ivanova N."/>
            <person name="Pagani I."/>
            <person name="Mavromatis K."/>
            <person name="Ovchinikova G."/>
            <person name="Pati A."/>
            <person name="Chen A."/>
            <person name="Palaniappan K."/>
            <person name="Land M."/>
            <person name="Hauser L."/>
            <person name="Brambilla E.M."/>
            <person name="Rohde M."/>
            <person name="Spring S."/>
            <person name="Sikorski J."/>
            <person name="Goker M."/>
            <person name="Woyke T."/>
            <person name="Bristow J."/>
            <person name="Eisen J.A."/>
            <person name="Markowitz V."/>
            <person name="Hugenholtz P."/>
            <person name="Kyrpides N.C."/>
            <person name="Klenk H.P."/>
            <person name="Detter J.C."/>
        </authorList>
    </citation>
    <scope>NUCLEOTIDE SEQUENCE [LARGE SCALE GENOMIC DNA]</scope>
    <source>
        <strain evidence="4">DSM 8271 / FlGlyR</strain>
    </source>
</reference>
<dbReference type="EMBL" id="CP002547">
    <property type="protein sequence ID" value="ADY54857.1"/>
    <property type="molecule type" value="Genomic_DNA"/>
</dbReference>
<sequence length="218" mass="24112">MGKDKQFVVIGIGRFGRSVATTLYNSGYEVMVIDHSEKEIQDIADEVTHAVQLDARDEDTLKKLGIRNFDIAIVAIGDDIQSNILVSVMLKELGVPTVISKAKDALHGRVLEKVGVDRVIYPERDMGIKLAHSLTSTNDFLDFIEISPEYSIFELFAPKEFINKTLGRLNLRARYGISVIAIKSQEEIIAGPGADSVIRQGDILIMIGSNKDIRSLPK</sequence>
<dbReference type="PANTHER" id="PTHR43833">
    <property type="entry name" value="POTASSIUM CHANNEL PROTEIN 2-RELATED-RELATED"/>
    <property type="match status" value="1"/>
</dbReference>
<dbReference type="HOGENOM" id="CLU_046525_3_2_9"/>
<dbReference type="Pfam" id="PF02080">
    <property type="entry name" value="TrkA_C"/>
    <property type="match status" value="1"/>
</dbReference>
<dbReference type="InterPro" id="IPR050721">
    <property type="entry name" value="Trk_Ktr_HKT_K-transport"/>
</dbReference>
<dbReference type="PROSITE" id="PS51202">
    <property type="entry name" value="RCK_C"/>
    <property type="match status" value="1"/>
</dbReference>
<dbReference type="eggNOG" id="COG0569">
    <property type="taxonomic scope" value="Bacteria"/>
</dbReference>
<dbReference type="Gene3D" id="3.30.70.1450">
    <property type="entry name" value="Regulator of K+ conductance, C-terminal domain"/>
    <property type="match status" value="1"/>
</dbReference>
<dbReference type="GO" id="GO:0008324">
    <property type="term" value="F:monoatomic cation transmembrane transporter activity"/>
    <property type="evidence" value="ECO:0007669"/>
    <property type="project" value="InterPro"/>
</dbReference>
<dbReference type="SUPFAM" id="SSF51735">
    <property type="entry name" value="NAD(P)-binding Rossmann-fold domains"/>
    <property type="match status" value="1"/>
</dbReference>
<dbReference type="AlphaFoldDB" id="F0SYQ6"/>